<organism evidence="2 3">
    <name type="scientific">Ascodesmis nigricans</name>
    <dbReference type="NCBI Taxonomy" id="341454"/>
    <lineage>
        <taxon>Eukaryota</taxon>
        <taxon>Fungi</taxon>
        <taxon>Dikarya</taxon>
        <taxon>Ascomycota</taxon>
        <taxon>Pezizomycotina</taxon>
        <taxon>Pezizomycetes</taxon>
        <taxon>Pezizales</taxon>
        <taxon>Ascodesmidaceae</taxon>
        <taxon>Ascodesmis</taxon>
    </lineage>
</organism>
<accession>A0A4S2MXM7</accession>
<dbReference type="AlphaFoldDB" id="A0A4S2MXM7"/>
<protein>
    <submittedName>
        <fullName evidence="2">Uncharacterized protein</fullName>
    </submittedName>
</protein>
<dbReference type="Proteomes" id="UP000298138">
    <property type="component" value="Unassembled WGS sequence"/>
</dbReference>
<feature type="region of interest" description="Disordered" evidence="1">
    <location>
        <begin position="1"/>
        <end position="27"/>
    </location>
</feature>
<name>A0A4S2MXM7_9PEZI</name>
<evidence type="ECO:0000313" key="2">
    <source>
        <dbReference type="EMBL" id="TGZ81397.1"/>
    </source>
</evidence>
<sequence>MLTQHLHLPSHYQSPIASPHHCQHTTTQFSSTHLLPLHHRLPYTLRPSVRAAPS</sequence>
<dbReference type="InParanoid" id="A0A4S2MXM7"/>
<evidence type="ECO:0000313" key="3">
    <source>
        <dbReference type="Proteomes" id="UP000298138"/>
    </source>
</evidence>
<dbReference type="EMBL" id="ML220119">
    <property type="protein sequence ID" value="TGZ81397.1"/>
    <property type="molecule type" value="Genomic_DNA"/>
</dbReference>
<gene>
    <name evidence="2" type="ORF">EX30DRAFT_340682</name>
</gene>
<evidence type="ECO:0000256" key="1">
    <source>
        <dbReference type="SAM" id="MobiDB-lite"/>
    </source>
</evidence>
<reference evidence="2 3" key="1">
    <citation type="submission" date="2019-04" db="EMBL/GenBank/DDBJ databases">
        <title>Comparative genomics and transcriptomics to analyze fruiting body development in filamentous ascomycetes.</title>
        <authorList>
            <consortium name="DOE Joint Genome Institute"/>
            <person name="Lutkenhaus R."/>
            <person name="Traeger S."/>
            <person name="Breuer J."/>
            <person name="Kuo A."/>
            <person name="Lipzen A."/>
            <person name="Pangilinan J."/>
            <person name="Dilworth D."/>
            <person name="Sandor L."/>
            <person name="Poggeler S."/>
            <person name="Barry K."/>
            <person name="Grigoriev I.V."/>
            <person name="Nowrousian M."/>
        </authorList>
    </citation>
    <scope>NUCLEOTIDE SEQUENCE [LARGE SCALE GENOMIC DNA]</scope>
    <source>
        <strain evidence="2 3">CBS 389.68</strain>
    </source>
</reference>
<keyword evidence="3" id="KW-1185">Reference proteome</keyword>
<proteinExistence type="predicted"/>